<dbReference type="InterPro" id="IPR014150">
    <property type="entry name" value="Conjugal_tfr_TrbL"/>
</dbReference>
<feature type="compositionally biased region" description="Low complexity" evidence="6">
    <location>
        <begin position="379"/>
        <end position="390"/>
    </location>
</feature>
<evidence type="ECO:0000256" key="6">
    <source>
        <dbReference type="SAM" id="MobiDB-lite"/>
    </source>
</evidence>
<sequence length="451" mass="44830">MSDFNVIDSFLNTFITYIDSGFGLLNGDVASLASILIGIDVTLAALFWLLDGEENIFARLIKKVLYVGAFAFIINNFSALSMIVFNSFSQLGLHAGHSAMTAADLLRPGKLAGTGFEAAWPLLHEAGKLVGFTTVFNHAVTILVLVGAWFIVVLAFFILAVQLFITILEFKLTALAGFVLVPFALWNKTSFLAERVLGNVVSSGVKVMVLAVIIGIGSSFFGTFTASLPGDPTLANAMTLVLAALALFGLGIFGPAIASGLVSGAPQLGAGAVLGTGAALVGGAALTGAAGFGAMRALGSGGLAAIRAGTSLASGAATAYGLGSAASGQTGMAGVGAGLAGVAKAGAGAAYQAARGAASRVTGDLGASATAGARSAFRATGGSATSPSSSGGAGPADGNAGSGGGASATPPAWARRLRAAQQRHAHVQAVHHAIREGDRPMHGAAPDLGQE</sequence>
<evidence type="ECO:0000256" key="2">
    <source>
        <dbReference type="ARBA" id="ARBA00007802"/>
    </source>
</evidence>
<dbReference type="Pfam" id="PF04610">
    <property type="entry name" value="TrbL"/>
    <property type="match status" value="1"/>
</dbReference>
<keyword evidence="3 7" id="KW-0812">Transmembrane</keyword>
<keyword evidence="5 7" id="KW-0472">Membrane</keyword>
<reference evidence="8 9" key="1">
    <citation type="submission" date="2020-03" db="EMBL/GenBank/DDBJ databases">
        <title>Genomic Encyclopedia of Type Strains, Phase IV (KMG-IV): sequencing the most valuable type-strain genomes for metagenomic binning, comparative biology and taxonomic classification.</title>
        <authorList>
            <person name="Goeker M."/>
        </authorList>
    </citation>
    <scope>NUCLEOTIDE SEQUENCE [LARGE SCALE GENOMIC DNA]</scope>
    <source>
        <strain evidence="8 9">DSM 19867</strain>
    </source>
</reference>
<feature type="transmembrane region" description="Helical" evidence="7">
    <location>
        <begin position="64"/>
        <end position="85"/>
    </location>
</feature>
<dbReference type="EMBL" id="JAASRM010000001">
    <property type="protein sequence ID" value="NIK87550.1"/>
    <property type="molecule type" value="Genomic_DNA"/>
</dbReference>
<evidence type="ECO:0000256" key="1">
    <source>
        <dbReference type="ARBA" id="ARBA00004141"/>
    </source>
</evidence>
<evidence type="ECO:0000256" key="7">
    <source>
        <dbReference type="SAM" id="Phobius"/>
    </source>
</evidence>
<feature type="transmembrane region" description="Helical" evidence="7">
    <location>
        <begin position="207"/>
        <end position="228"/>
    </location>
</feature>
<dbReference type="NCBIfam" id="TIGR02783">
    <property type="entry name" value="TrbL_P"/>
    <property type="match status" value="1"/>
</dbReference>
<comment type="caution">
    <text evidence="8">The sequence shown here is derived from an EMBL/GenBank/DDBJ whole genome shotgun (WGS) entry which is preliminary data.</text>
</comment>
<dbReference type="InterPro" id="IPR007688">
    <property type="entry name" value="Conjugal_tfr_TrbL/VirB6"/>
</dbReference>
<dbReference type="RefSeq" id="WP_167081275.1">
    <property type="nucleotide sequence ID" value="NZ_BAAADC010000001.1"/>
</dbReference>
<feature type="compositionally biased region" description="Basic residues" evidence="6">
    <location>
        <begin position="415"/>
        <end position="426"/>
    </location>
</feature>
<feature type="transmembrane region" description="Helical" evidence="7">
    <location>
        <begin position="240"/>
        <end position="262"/>
    </location>
</feature>
<evidence type="ECO:0000256" key="3">
    <source>
        <dbReference type="ARBA" id="ARBA00022692"/>
    </source>
</evidence>
<dbReference type="GO" id="GO:0030255">
    <property type="term" value="P:protein secretion by the type IV secretion system"/>
    <property type="evidence" value="ECO:0007669"/>
    <property type="project" value="InterPro"/>
</dbReference>
<feature type="transmembrane region" description="Helical" evidence="7">
    <location>
        <begin position="168"/>
        <end position="187"/>
    </location>
</feature>
<dbReference type="GO" id="GO:0016020">
    <property type="term" value="C:membrane"/>
    <property type="evidence" value="ECO:0007669"/>
    <property type="project" value="UniProtKB-SubCell"/>
</dbReference>
<gene>
    <name evidence="8" type="ORF">FHS83_000868</name>
</gene>
<feature type="transmembrane region" description="Helical" evidence="7">
    <location>
        <begin position="139"/>
        <end position="161"/>
    </location>
</feature>
<comment type="similarity">
    <text evidence="2">Belongs to the TrbL/VirB6 family.</text>
</comment>
<comment type="subcellular location">
    <subcellularLocation>
        <location evidence="1">Membrane</location>
        <topology evidence="1">Multi-pass membrane protein</topology>
    </subcellularLocation>
</comment>
<dbReference type="AlphaFoldDB" id="A0A846MX03"/>
<proteinExistence type="inferred from homology"/>
<feature type="transmembrane region" description="Helical" evidence="7">
    <location>
        <begin position="268"/>
        <end position="292"/>
    </location>
</feature>
<evidence type="ECO:0000256" key="5">
    <source>
        <dbReference type="ARBA" id="ARBA00023136"/>
    </source>
</evidence>
<organism evidence="8 9">
    <name type="scientific">Rhizomicrobium palustre</name>
    <dbReference type="NCBI Taxonomy" id="189966"/>
    <lineage>
        <taxon>Bacteria</taxon>
        <taxon>Pseudomonadati</taxon>
        <taxon>Pseudomonadota</taxon>
        <taxon>Alphaproteobacteria</taxon>
        <taxon>Micropepsales</taxon>
        <taxon>Micropepsaceae</taxon>
        <taxon>Rhizomicrobium</taxon>
    </lineage>
</organism>
<evidence type="ECO:0000313" key="8">
    <source>
        <dbReference type="EMBL" id="NIK87550.1"/>
    </source>
</evidence>
<dbReference type="Proteomes" id="UP000570514">
    <property type="component" value="Unassembled WGS sequence"/>
</dbReference>
<dbReference type="NCBIfam" id="NF010449">
    <property type="entry name" value="PRK13875.1"/>
    <property type="match status" value="1"/>
</dbReference>
<protein>
    <submittedName>
        <fullName evidence="8">Type IV secretion system protein TrbL</fullName>
    </submittedName>
</protein>
<feature type="compositionally biased region" description="Gly residues" evidence="6">
    <location>
        <begin position="391"/>
        <end position="406"/>
    </location>
</feature>
<keyword evidence="9" id="KW-1185">Reference proteome</keyword>
<keyword evidence="4 7" id="KW-1133">Transmembrane helix</keyword>
<accession>A0A846MX03</accession>
<feature type="transmembrane region" description="Helical" evidence="7">
    <location>
        <begin position="29"/>
        <end position="52"/>
    </location>
</feature>
<evidence type="ECO:0000313" key="9">
    <source>
        <dbReference type="Proteomes" id="UP000570514"/>
    </source>
</evidence>
<feature type="region of interest" description="Disordered" evidence="6">
    <location>
        <begin position="378"/>
        <end position="451"/>
    </location>
</feature>
<evidence type="ECO:0000256" key="4">
    <source>
        <dbReference type="ARBA" id="ARBA00022989"/>
    </source>
</evidence>
<name>A0A846MX03_9PROT</name>